<dbReference type="OrthoDB" id="5241826at2759"/>
<evidence type="ECO:0000313" key="1">
    <source>
        <dbReference type="EMBL" id="KUI58962.1"/>
    </source>
</evidence>
<protein>
    <submittedName>
        <fullName evidence="1">Uncharacterized protein</fullName>
    </submittedName>
</protein>
<dbReference type="Proteomes" id="UP000078576">
    <property type="component" value="Unassembled WGS sequence"/>
</dbReference>
<sequence length="55" mass="6731">MEYFPQQDMLQRLKAIWRNSSKATGIRDFIPFWVNQHSREIKRKVKAPERLDLTR</sequence>
<evidence type="ECO:0000313" key="2">
    <source>
        <dbReference type="Proteomes" id="UP000078576"/>
    </source>
</evidence>
<dbReference type="AlphaFoldDB" id="A0A194V4U5"/>
<name>A0A194V4U5_CYTMA</name>
<gene>
    <name evidence="1" type="ORF">VP1G_11058</name>
</gene>
<accession>A0A194V4U5</accession>
<proteinExistence type="predicted"/>
<reference evidence="2" key="1">
    <citation type="submission" date="2014-12" db="EMBL/GenBank/DDBJ databases">
        <title>Genome Sequence of Valsa Canker Pathogens Uncovers a Specific Adaption of Colonization on Woody Bark.</title>
        <authorList>
            <person name="Yin Z."/>
            <person name="Liu H."/>
            <person name="Gao X."/>
            <person name="Li Z."/>
            <person name="Song N."/>
            <person name="Ke X."/>
            <person name="Dai Q."/>
            <person name="Wu Y."/>
            <person name="Sun Y."/>
            <person name="Xu J.-R."/>
            <person name="Kang Z.K."/>
            <person name="Wang L."/>
            <person name="Huang L."/>
        </authorList>
    </citation>
    <scope>NUCLEOTIDE SEQUENCE [LARGE SCALE GENOMIC DNA]</scope>
    <source>
        <strain evidence="2">SXYL134</strain>
    </source>
</reference>
<organism evidence="1 2">
    <name type="scientific">Cytospora mali</name>
    <name type="common">Apple Valsa canker fungus</name>
    <name type="synonym">Valsa mali</name>
    <dbReference type="NCBI Taxonomy" id="578113"/>
    <lineage>
        <taxon>Eukaryota</taxon>
        <taxon>Fungi</taxon>
        <taxon>Dikarya</taxon>
        <taxon>Ascomycota</taxon>
        <taxon>Pezizomycotina</taxon>
        <taxon>Sordariomycetes</taxon>
        <taxon>Sordariomycetidae</taxon>
        <taxon>Diaporthales</taxon>
        <taxon>Cytosporaceae</taxon>
        <taxon>Cytospora</taxon>
    </lineage>
</organism>
<dbReference type="EMBL" id="KN714722">
    <property type="protein sequence ID" value="KUI58962.1"/>
    <property type="molecule type" value="Genomic_DNA"/>
</dbReference>
<keyword evidence="2" id="KW-1185">Reference proteome</keyword>